<keyword evidence="10" id="KW-1185">Reference proteome</keyword>
<dbReference type="Proteomes" id="UP001324380">
    <property type="component" value="Chromosome"/>
</dbReference>
<feature type="transmembrane region" description="Helical" evidence="6">
    <location>
        <begin position="21"/>
        <end position="41"/>
    </location>
</feature>
<dbReference type="PANTHER" id="PTHR30572">
    <property type="entry name" value="MEMBRANE COMPONENT OF TRANSPORTER-RELATED"/>
    <property type="match status" value="1"/>
</dbReference>
<dbReference type="RefSeq" id="WP_321562154.1">
    <property type="nucleotide sequence ID" value="NZ_CP139558.1"/>
</dbReference>
<gene>
    <name evidence="9" type="ORF">SNE25_27115</name>
</gene>
<feature type="transmembrane region" description="Helical" evidence="6">
    <location>
        <begin position="290"/>
        <end position="311"/>
    </location>
</feature>
<evidence type="ECO:0000313" key="10">
    <source>
        <dbReference type="Proteomes" id="UP001324380"/>
    </source>
</evidence>
<accession>A0ABZ0TIY0</accession>
<evidence type="ECO:0000256" key="2">
    <source>
        <dbReference type="ARBA" id="ARBA00022475"/>
    </source>
</evidence>
<dbReference type="Pfam" id="PF02687">
    <property type="entry name" value="FtsX"/>
    <property type="match status" value="2"/>
</dbReference>
<feature type="domain" description="MacB-like periplasmic core" evidence="8">
    <location>
        <begin position="20"/>
        <end position="242"/>
    </location>
</feature>
<dbReference type="InterPro" id="IPR050250">
    <property type="entry name" value="Macrolide_Exporter_MacB"/>
</dbReference>
<dbReference type="PROSITE" id="PS51257">
    <property type="entry name" value="PROKAR_LIPOPROTEIN"/>
    <property type="match status" value="1"/>
</dbReference>
<evidence type="ECO:0000256" key="6">
    <source>
        <dbReference type="SAM" id="Phobius"/>
    </source>
</evidence>
<feature type="domain" description="ABC3 transporter permease C-terminal" evidence="7">
    <location>
        <begin position="296"/>
        <end position="408"/>
    </location>
</feature>
<protein>
    <submittedName>
        <fullName evidence="9">ABC transporter permease</fullName>
    </submittedName>
</protein>
<feature type="domain" description="MacB-like periplasmic core" evidence="8">
    <location>
        <begin position="442"/>
        <end position="620"/>
    </location>
</feature>
<evidence type="ECO:0000256" key="5">
    <source>
        <dbReference type="ARBA" id="ARBA00023136"/>
    </source>
</evidence>
<evidence type="ECO:0000313" key="9">
    <source>
        <dbReference type="EMBL" id="WPU92998.1"/>
    </source>
</evidence>
<feature type="domain" description="ABC3 transporter permease C-terminal" evidence="7">
    <location>
        <begin position="685"/>
        <end position="792"/>
    </location>
</feature>
<feature type="transmembrane region" description="Helical" evidence="6">
    <location>
        <begin position="734"/>
        <end position="753"/>
    </location>
</feature>
<name>A0ABZ0TIY0_9SPHI</name>
<evidence type="ECO:0000259" key="7">
    <source>
        <dbReference type="Pfam" id="PF02687"/>
    </source>
</evidence>
<feature type="transmembrane region" description="Helical" evidence="6">
    <location>
        <begin position="431"/>
        <end position="452"/>
    </location>
</feature>
<feature type="transmembrane region" description="Helical" evidence="6">
    <location>
        <begin position="768"/>
        <end position="791"/>
    </location>
</feature>
<feature type="transmembrane region" description="Helical" evidence="6">
    <location>
        <begin position="340"/>
        <end position="363"/>
    </location>
</feature>
<evidence type="ECO:0000256" key="3">
    <source>
        <dbReference type="ARBA" id="ARBA00022692"/>
    </source>
</evidence>
<feature type="transmembrane region" description="Helical" evidence="6">
    <location>
        <begin position="383"/>
        <end position="410"/>
    </location>
</feature>
<organism evidence="9 10">
    <name type="scientific">Mucilaginibacter sabulilitoris</name>
    <dbReference type="NCBI Taxonomy" id="1173583"/>
    <lineage>
        <taxon>Bacteria</taxon>
        <taxon>Pseudomonadati</taxon>
        <taxon>Bacteroidota</taxon>
        <taxon>Sphingobacteriia</taxon>
        <taxon>Sphingobacteriales</taxon>
        <taxon>Sphingobacteriaceae</taxon>
        <taxon>Mucilaginibacter</taxon>
    </lineage>
</organism>
<keyword evidence="3 6" id="KW-0812">Transmembrane</keyword>
<dbReference type="InterPro" id="IPR003838">
    <property type="entry name" value="ABC3_permease_C"/>
</dbReference>
<dbReference type="InterPro" id="IPR025857">
    <property type="entry name" value="MacB_PCD"/>
</dbReference>
<proteinExistence type="predicted"/>
<comment type="subcellular location">
    <subcellularLocation>
        <location evidence="1">Cell membrane</location>
        <topology evidence="1">Multi-pass membrane protein</topology>
    </subcellularLocation>
</comment>
<dbReference type="PANTHER" id="PTHR30572:SF18">
    <property type="entry name" value="ABC-TYPE MACROLIDE FAMILY EXPORT SYSTEM PERMEASE COMPONENT 2"/>
    <property type="match status" value="1"/>
</dbReference>
<keyword evidence="5 6" id="KW-0472">Membrane</keyword>
<keyword evidence="2" id="KW-1003">Cell membrane</keyword>
<keyword evidence="4 6" id="KW-1133">Transmembrane helix</keyword>
<dbReference type="Pfam" id="PF12704">
    <property type="entry name" value="MacB_PCD"/>
    <property type="match status" value="2"/>
</dbReference>
<dbReference type="EMBL" id="CP139558">
    <property type="protein sequence ID" value="WPU92998.1"/>
    <property type="molecule type" value="Genomic_DNA"/>
</dbReference>
<evidence type="ECO:0000256" key="1">
    <source>
        <dbReference type="ARBA" id="ARBA00004651"/>
    </source>
</evidence>
<feature type="transmembrane region" description="Helical" evidence="6">
    <location>
        <begin position="682"/>
        <end position="707"/>
    </location>
</feature>
<sequence>MLKNYLLVAFRNLSKNKAFSFINIVGLAIGMAACLLILQYVSFELSYDNFHSKKDRIYRINQDRYNNGKLSTRWAGGTFAAGSVFKTALPEIEAFVKIVEAGQSLANYKDQKMVIKNNYYVSTSFFNIFSFPLISGDPETALKEPNTAVISEEIAQTLFHNINPVGQTLYINTDKPLKITGVMKNMPNNTHMKFDFLQSYSTLLKENPPNGDYNLDNAWLSDGCTTYLLLKPGVDPKVLEAKFVPIVKKVYDQYKSAGEGAVYTLQPVQSIHLYSNLMLEFQPNGDGKSVYLLLGIAIFVIIIAWINYINLATARGIGRAKEVGVRKTLGSAKAQLITQFMLEAMLLNALALLAAVLIIIIFIPVFANISGLQMGFTLLVKPAFWIAVVAIFILGSFFSGFYPAIVLSAFRPVEVMKGKIQASPKGVVLRKAMVVFQFAASIFLLIGSLTVFRQLQFMQNQKLGVKIEQTLVIKRPLTKVDSFYRSMNSFKQESLRFPAVKSVTVSTAIPGQPVPWNAGGIKLTTEDQSHGKQYRIVGTDYDYLEAYGIKLIAGRKFSKDFGDEPHSVVFNRKAVEQIGFTKPEQALGRKIDFWGQVYTIVGVVDNFHQQSLRDSYDAIIFRCIPDIRGYVSVKVSSTNITQTIADLKKTWAAFFPGDQFDYFFLDQHFNDQYQTDQRFGQVFGVFTVIAIFVACLGLFGLVSYTIVQRTKEIGIRKVLGATVNSILGLLYKDFALLVLISFIISAPLGWYAINKWLQTYAFRTEINILLFIVPFIAVMIIAFATVSYLSVKAALTNPVKSLKTE</sequence>
<reference evidence="9 10" key="1">
    <citation type="submission" date="2023-11" db="EMBL/GenBank/DDBJ databases">
        <title>Analysis of the Genomes of Mucilaginibacter gossypii cycad 4 and M. sabulilitoris SNA2: microbes with the potential for plant growth promotion.</title>
        <authorList>
            <person name="Hirsch A.M."/>
            <person name="Humm E."/>
            <person name="Rubbi M."/>
            <person name="Del Vecchio G."/>
            <person name="Ha S.M."/>
            <person name="Pellegrini M."/>
            <person name="Gunsalus R.P."/>
        </authorList>
    </citation>
    <scope>NUCLEOTIDE SEQUENCE [LARGE SCALE GENOMIC DNA]</scope>
    <source>
        <strain evidence="9 10">SNA2</strain>
    </source>
</reference>
<evidence type="ECO:0000256" key="4">
    <source>
        <dbReference type="ARBA" id="ARBA00022989"/>
    </source>
</evidence>
<evidence type="ECO:0000259" key="8">
    <source>
        <dbReference type="Pfam" id="PF12704"/>
    </source>
</evidence>